<dbReference type="AlphaFoldDB" id="A0A7G9GUK9"/>
<dbReference type="Pfam" id="PF01476">
    <property type="entry name" value="LysM"/>
    <property type="match status" value="2"/>
</dbReference>
<dbReference type="GO" id="GO:0004222">
    <property type="term" value="F:metalloendopeptidase activity"/>
    <property type="evidence" value="ECO:0007669"/>
    <property type="project" value="TreeGrafter"/>
</dbReference>
<sequence>MRNKILLLIALVLAFYIGVQIASPYKDEVVDLGNFTEYYEDNPVVTGGWEIQSDNFYTFSKDYKIETKAEENKIVVEEKILPEKKTYVVQSGDTLLKIAGAYNIDLNVLMANNPGISSKNLKVGQKITVLTQNGIFYKVTKGDSLNKIAELFKVQVEDIKDINNMDSDTVVVGTELFIKDPNLTKFLASKTVIKKGVVKTTTTLGFIMPIKYTGISSPFGNRFHPVLKRYIYHSGVDLRARFIPLYAAKDGRVTFAGQMNGYGKIIIIQHGNGYETRYAHLDKIGVKKGDYVKRGELIGKTGQSGRVTGPHLHFELRTKGKAVNPMKFVPLK</sequence>
<dbReference type="InterPro" id="IPR011055">
    <property type="entry name" value="Dup_hybrid_motif"/>
</dbReference>
<name>A0A7G9GUK9_9FUSO</name>
<dbReference type="InterPro" id="IPR016047">
    <property type="entry name" value="M23ase_b-sheet_dom"/>
</dbReference>
<reference evidence="3 4" key="1">
    <citation type="submission" date="2020-08" db="EMBL/GenBank/DDBJ databases">
        <authorList>
            <person name="Liu C."/>
            <person name="Sun Q."/>
        </authorList>
    </citation>
    <scope>NUCLEOTIDE SEQUENCE [LARGE SCALE GENOMIC DNA]</scope>
    <source>
        <strain evidence="3 4">NSJ-57</strain>
    </source>
</reference>
<dbReference type="Pfam" id="PF01551">
    <property type="entry name" value="Peptidase_M23"/>
    <property type="match status" value="1"/>
</dbReference>
<evidence type="ECO:0000259" key="2">
    <source>
        <dbReference type="PROSITE" id="PS51782"/>
    </source>
</evidence>
<organism evidence="3 4">
    <name type="scientific">Fusobacterium hominis</name>
    <dbReference type="NCBI Taxonomy" id="2764326"/>
    <lineage>
        <taxon>Bacteria</taxon>
        <taxon>Fusobacteriati</taxon>
        <taxon>Fusobacteriota</taxon>
        <taxon>Fusobacteriia</taxon>
        <taxon>Fusobacteriales</taxon>
        <taxon>Fusobacteriaceae</taxon>
        <taxon>Fusobacterium</taxon>
    </lineage>
</organism>
<keyword evidence="1" id="KW-0732">Signal</keyword>
<dbReference type="SUPFAM" id="SSF51261">
    <property type="entry name" value="Duplicated hybrid motif"/>
    <property type="match status" value="1"/>
</dbReference>
<dbReference type="PANTHER" id="PTHR21666:SF289">
    <property type="entry name" value="L-ALA--D-GLU ENDOPEPTIDASE"/>
    <property type="match status" value="1"/>
</dbReference>
<dbReference type="SMART" id="SM00257">
    <property type="entry name" value="LysM"/>
    <property type="match status" value="2"/>
</dbReference>
<evidence type="ECO:0000313" key="4">
    <source>
        <dbReference type="Proteomes" id="UP000515913"/>
    </source>
</evidence>
<dbReference type="CDD" id="cd12797">
    <property type="entry name" value="M23_peptidase"/>
    <property type="match status" value="1"/>
</dbReference>
<dbReference type="PROSITE" id="PS51782">
    <property type="entry name" value="LYSM"/>
    <property type="match status" value="2"/>
</dbReference>
<proteinExistence type="predicted"/>
<dbReference type="PANTHER" id="PTHR21666">
    <property type="entry name" value="PEPTIDASE-RELATED"/>
    <property type="match status" value="1"/>
</dbReference>
<dbReference type="Proteomes" id="UP000515913">
    <property type="component" value="Chromosome"/>
</dbReference>
<dbReference type="InterPro" id="IPR050570">
    <property type="entry name" value="Cell_wall_metabolism_enzyme"/>
</dbReference>
<dbReference type="CDD" id="cd00118">
    <property type="entry name" value="LysM"/>
    <property type="match status" value="2"/>
</dbReference>
<dbReference type="RefSeq" id="WP_176837844.1">
    <property type="nucleotide sequence ID" value="NZ_CP060637.1"/>
</dbReference>
<feature type="domain" description="LysM" evidence="2">
    <location>
        <begin position="85"/>
        <end position="129"/>
    </location>
</feature>
<dbReference type="Gene3D" id="2.70.70.10">
    <property type="entry name" value="Glucose Permease (Domain IIA)"/>
    <property type="match status" value="1"/>
</dbReference>
<dbReference type="EMBL" id="CP060637">
    <property type="protein sequence ID" value="QNM14491.1"/>
    <property type="molecule type" value="Genomic_DNA"/>
</dbReference>
<accession>A0A7G9GUK9</accession>
<feature type="domain" description="LysM" evidence="2">
    <location>
        <begin position="135"/>
        <end position="178"/>
    </location>
</feature>
<dbReference type="InterPro" id="IPR018392">
    <property type="entry name" value="LysM"/>
</dbReference>
<protein>
    <submittedName>
        <fullName evidence="3">Peptidoglycan DD-metalloendopeptidase family protein</fullName>
    </submittedName>
</protein>
<evidence type="ECO:0000313" key="3">
    <source>
        <dbReference type="EMBL" id="QNM14491.1"/>
    </source>
</evidence>
<evidence type="ECO:0000256" key="1">
    <source>
        <dbReference type="ARBA" id="ARBA00022729"/>
    </source>
</evidence>
<dbReference type="Gene3D" id="3.10.350.10">
    <property type="entry name" value="LysM domain"/>
    <property type="match status" value="2"/>
</dbReference>
<gene>
    <name evidence="3" type="ORF">H9Q81_05730</name>
</gene>
<keyword evidence="4" id="KW-1185">Reference proteome</keyword>
<dbReference type="InterPro" id="IPR036779">
    <property type="entry name" value="LysM_dom_sf"/>
</dbReference>
<dbReference type="KEGG" id="fho:H9Q81_05730"/>